<sequence>MSCYRLGYRFLLNNYIPDFGRVRVSQQIIRAANENYPILVYEPPGKVAATLITFSGFSVHGYRDKRLARLSRAFARQGMRVVTPYVADIDQLRIHPVSIDKFAALIEAIRADDSINSSKRAISIFAASYSGGIAMLAAARYQTASCVNTICLLGAFADFRNVLRFVVEEEAIDEYARYILLRNFLQRSDRHNNELVNLLDVAIADNGFRRKVPRLPQVLQATSPDNIGVFWKMLNDVDFRRGIVYGAFADVDQSESWAEKFNLADKLEQVTFSVNLIHGQRDRVIPSSESIQLHDVLQHQGKHGHLTLSNLLDHGDLIVNHALCKEISKLSLAFGVFIEASLAPQD</sequence>
<dbReference type="STRING" id="44576.SAMN05421881_10072"/>
<evidence type="ECO:0000313" key="2">
    <source>
        <dbReference type="Proteomes" id="UP000198640"/>
    </source>
</evidence>
<proteinExistence type="predicted"/>
<dbReference type="RefSeq" id="WP_090411898.1">
    <property type="nucleotide sequence ID" value="NZ_FNOY01000007.1"/>
</dbReference>
<dbReference type="Gene3D" id="3.40.50.1820">
    <property type="entry name" value="alpha/beta hydrolase"/>
    <property type="match status" value="1"/>
</dbReference>
<dbReference type="InterPro" id="IPR029058">
    <property type="entry name" value="AB_hydrolase_fold"/>
</dbReference>
<organism evidence="1 2">
    <name type="scientific">Nitrosomonas halophila</name>
    <dbReference type="NCBI Taxonomy" id="44576"/>
    <lineage>
        <taxon>Bacteria</taxon>
        <taxon>Pseudomonadati</taxon>
        <taxon>Pseudomonadota</taxon>
        <taxon>Betaproteobacteria</taxon>
        <taxon>Nitrosomonadales</taxon>
        <taxon>Nitrosomonadaceae</taxon>
        <taxon>Nitrosomonas</taxon>
    </lineage>
</organism>
<keyword evidence="2" id="KW-1185">Reference proteome</keyword>
<dbReference type="AlphaFoldDB" id="A0A1H3E5A2"/>
<dbReference type="EMBL" id="FNOY01000007">
    <property type="protein sequence ID" value="SDX73079.1"/>
    <property type="molecule type" value="Genomic_DNA"/>
</dbReference>
<dbReference type="SUPFAM" id="SSF53474">
    <property type="entry name" value="alpha/beta-Hydrolases"/>
    <property type="match status" value="1"/>
</dbReference>
<evidence type="ECO:0000313" key="1">
    <source>
        <dbReference type="EMBL" id="SDX73079.1"/>
    </source>
</evidence>
<accession>A0A1H3E5A2</accession>
<dbReference type="Proteomes" id="UP000198640">
    <property type="component" value="Unassembled WGS sequence"/>
</dbReference>
<gene>
    <name evidence="1" type="ORF">SAMN05421881_10072</name>
</gene>
<protein>
    <submittedName>
        <fullName evidence="1">Pimeloyl-ACP methyl ester carboxylesterase</fullName>
    </submittedName>
</protein>
<name>A0A1H3E5A2_9PROT</name>
<dbReference type="OrthoDB" id="9799989at2"/>
<reference evidence="1 2" key="1">
    <citation type="submission" date="2016-10" db="EMBL/GenBank/DDBJ databases">
        <authorList>
            <person name="de Groot N.N."/>
        </authorList>
    </citation>
    <scope>NUCLEOTIDE SEQUENCE [LARGE SCALE GENOMIC DNA]</scope>
    <source>
        <strain evidence="1 2">Nm1</strain>
    </source>
</reference>